<protein>
    <recommendedName>
        <fullName evidence="3">GAK system XXXCH domain-containing protein</fullName>
    </recommendedName>
</protein>
<gene>
    <name evidence="1" type="ORF">DPRO_3325</name>
</gene>
<dbReference type="AlphaFoldDB" id="A0A2C8FCR9"/>
<evidence type="ECO:0000313" key="2">
    <source>
        <dbReference type="Proteomes" id="UP000219215"/>
    </source>
</evidence>
<dbReference type="EMBL" id="LT907975">
    <property type="protein sequence ID" value="SOB60237.1"/>
    <property type="molecule type" value="Genomic_DNA"/>
</dbReference>
<reference evidence="2" key="1">
    <citation type="submission" date="2017-09" db="EMBL/GenBank/DDBJ databases">
        <authorList>
            <person name="Regsiter A."/>
            <person name="William W."/>
        </authorList>
    </citation>
    <scope>NUCLEOTIDE SEQUENCE [LARGE SCALE GENOMIC DNA]</scope>
    <source>
        <strain evidence="2">500-1</strain>
    </source>
</reference>
<evidence type="ECO:0000313" key="1">
    <source>
        <dbReference type="EMBL" id="SOB60237.1"/>
    </source>
</evidence>
<organism evidence="1 2">
    <name type="scientific">Pseudodesulfovibrio profundus</name>
    <dbReference type="NCBI Taxonomy" id="57320"/>
    <lineage>
        <taxon>Bacteria</taxon>
        <taxon>Pseudomonadati</taxon>
        <taxon>Thermodesulfobacteriota</taxon>
        <taxon>Desulfovibrionia</taxon>
        <taxon>Desulfovibrionales</taxon>
        <taxon>Desulfovibrionaceae</taxon>
    </lineage>
</organism>
<evidence type="ECO:0008006" key="3">
    <source>
        <dbReference type="Google" id="ProtNLM"/>
    </source>
</evidence>
<keyword evidence="2" id="KW-1185">Reference proteome</keyword>
<dbReference type="Proteomes" id="UP000219215">
    <property type="component" value="Chromosome DPRO"/>
</dbReference>
<dbReference type="NCBIfam" id="TIGR04358">
    <property type="entry name" value="XXXCH_domain"/>
    <property type="match status" value="1"/>
</dbReference>
<proteinExistence type="predicted"/>
<name>A0A2C8FCR9_9BACT</name>
<accession>A0A2C8FCR9</accession>
<dbReference type="InterPro" id="IPR027588">
    <property type="entry name" value="XXXCH_dom_fam"/>
</dbReference>
<dbReference type="OrthoDB" id="5453594at2"/>
<dbReference type="KEGG" id="pprf:DPRO_3325"/>
<dbReference type="RefSeq" id="WP_097012992.1">
    <property type="nucleotide sequence ID" value="NZ_LT907975.1"/>
</dbReference>
<sequence length="182" mass="20360">MSSLKLDKYLSREELPDFFRELASALETGEGGELSCANEFKKMKFTVKDEYGQISLRAKIKSAADCVSEDIDLIPDAEDADPNAVPPKPKYKALKKRMGKSFKVLFKMIHQGQMPPKAAVEEFLSDSKLMVAYPGYGDPYYEEYIAACDAFAAAYAVADMDLLNETVDKLVHQKGHCHAKYK</sequence>